<comment type="caution">
    <text evidence="2">The sequence shown here is derived from an EMBL/GenBank/DDBJ whole genome shotgun (WGS) entry which is preliminary data.</text>
</comment>
<dbReference type="EMBL" id="JAQQWM010000003">
    <property type="protein sequence ID" value="KAK8072042.1"/>
    <property type="molecule type" value="Genomic_DNA"/>
</dbReference>
<accession>A0ABR1VLL9</accession>
<sequence>MHYLANDLIILSVFSFIRAFASRTATPLSEVEKGEIHETVPISSRFVGKMLGPLDAELVSLGLLDLWCGPRVLLIHA</sequence>
<feature type="signal peptide" evidence="1">
    <location>
        <begin position="1"/>
        <end position="19"/>
    </location>
</feature>
<name>A0ABR1VLL9_9PEZI</name>
<keyword evidence="1" id="KW-0732">Signal</keyword>
<reference evidence="2 3" key="1">
    <citation type="submission" date="2023-01" db="EMBL/GenBank/DDBJ databases">
        <title>Analysis of 21 Apiospora genomes using comparative genomics revels a genus with tremendous synthesis potential of carbohydrate active enzymes and secondary metabolites.</title>
        <authorList>
            <person name="Sorensen T."/>
        </authorList>
    </citation>
    <scope>NUCLEOTIDE SEQUENCE [LARGE SCALE GENOMIC DNA]</scope>
    <source>
        <strain evidence="2 3">CBS 83171</strain>
    </source>
</reference>
<proteinExistence type="predicted"/>
<keyword evidence="3" id="KW-1185">Reference proteome</keyword>
<evidence type="ECO:0000313" key="3">
    <source>
        <dbReference type="Proteomes" id="UP001446871"/>
    </source>
</evidence>
<evidence type="ECO:0000256" key="1">
    <source>
        <dbReference type="SAM" id="SignalP"/>
    </source>
</evidence>
<dbReference type="Proteomes" id="UP001446871">
    <property type="component" value="Unassembled WGS sequence"/>
</dbReference>
<evidence type="ECO:0000313" key="2">
    <source>
        <dbReference type="EMBL" id="KAK8072042.1"/>
    </source>
</evidence>
<organism evidence="2 3">
    <name type="scientific">Apiospora saccharicola</name>
    <dbReference type="NCBI Taxonomy" id="335842"/>
    <lineage>
        <taxon>Eukaryota</taxon>
        <taxon>Fungi</taxon>
        <taxon>Dikarya</taxon>
        <taxon>Ascomycota</taxon>
        <taxon>Pezizomycotina</taxon>
        <taxon>Sordariomycetes</taxon>
        <taxon>Xylariomycetidae</taxon>
        <taxon>Amphisphaeriales</taxon>
        <taxon>Apiosporaceae</taxon>
        <taxon>Apiospora</taxon>
    </lineage>
</organism>
<gene>
    <name evidence="2" type="ORF">PG996_005390</name>
</gene>
<feature type="chain" id="PRO_5046381093" evidence="1">
    <location>
        <begin position="20"/>
        <end position="77"/>
    </location>
</feature>
<protein>
    <submittedName>
        <fullName evidence="2">Uncharacterized protein</fullName>
    </submittedName>
</protein>